<sequence length="55" mass="6252">MAASESTVSMKRLLAGLPNTFLTASCLEPHLVSPIGDRRLWLLSWAWLSHRMTLW</sequence>
<dbReference type="EMBL" id="GBXM01039357">
    <property type="protein sequence ID" value="JAH69220.1"/>
    <property type="molecule type" value="Transcribed_RNA"/>
</dbReference>
<proteinExistence type="predicted"/>
<dbReference type="AlphaFoldDB" id="A0A0E9UVH8"/>
<accession>A0A0E9UVH8</accession>
<reference evidence="1" key="2">
    <citation type="journal article" date="2015" name="Fish Shellfish Immunol.">
        <title>Early steps in the European eel (Anguilla anguilla)-Vibrio vulnificus interaction in the gills: Role of the RtxA13 toxin.</title>
        <authorList>
            <person name="Callol A."/>
            <person name="Pajuelo D."/>
            <person name="Ebbesson L."/>
            <person name="Teles M."/>
            <person name="MacKenzie S."/>
            <person name="Amaro C."/>
        </authorList>
    </citation>
    <scope>NUCLEOTIDE SEQUENCE</scope>
</reference>
<name>A0A0E9UVH8_ANGAN</name>
<protein>
    <submittedName>
        <fullName evidence="1">Uncharacterized protein</fullName>
    </submittedName>
</protein>
<reference evidence="1" key="1">
    <citation type="submission" date="2014-11" db="EMBL/GenBank/DDBJ databases">
        <authorList>
            <person name="Amaro Gonzalez C."/>
        </authorList>
    </citation>
    <scope>NUCLEOTIDE SEQUENCE</scope>
</reference>
<organism evidence="1">
    <name type="scientific">Anguilla anguilla</name>
    <name type="common">European freshwater eel</name>
    <name type="synonym">Muraena anguilla</name>
    <dbReference type="NCBI Taxonomy" id="7936"/>
    <lineage>
        <taxon>Eukaryota</taxon>
        <taxon>Metazoa</taxon>
        <taxon>Chordata</taxon>
        <taxon>Craniata</taxon>
        <taxon>Vertebrata</taxon>
        <taxon>Euteleostomi</taxon>
        <taxon>Actinopterygii</taxon>
        <taxon>Neopterygii</taxon>
        <taxon>Teleostei</taxon>
        <taxon>Anguilliformes</taxon>
        <taxon>Anguillidae</taxon>
        <taxon>Anguilla</taxon>
    </lineage>
</organism>
<evidence type="ECO:0000313" key="1">
    <source>
        <dbReference type="EMBL" id="JAH69220.1"/>
    </source>
</evidence>